<dbReference type="InterPro" id="IPR002810">
    <property type="entry name" value="NfeD-like_C"/>
</dbReference>
<dbReference type="Gene3D" id="2.40.50.140">
    <property type="entry name" value="Nucleic acid-binding proteins"/>
    <property type="match status" value="1"/>
</dbReference>
<evidence type="ECO:0000259" key="1">
    <source>
        <dbReference type="Pfam" id="PF01957"/>
    </source>
</evidence>
<sequence length="72" mass="7952">MNAKSSLPPSLHRLEQEAIVTATISPQKAGRVKFKGSWWSARCEQNIMLQPGEIVYVTGIYNLTLLVALQPA</sequence>
<gene>
    <name evidence="2" type="ORF">NDI38_25125</name>
</gene>
<dbReference type="InterPro" id="IPR012340">
    <property type="entry name" value="NA-bd_OB-fold"/>
</dbReference>
<organism evidence="2 3">
    <name type="scientific">Stenomitos frigidus AS-A4</name>
    <dbReference type="NCBI Taxonomy" id="2933935"/>
    <lineage>
        <taxon>Bacteria</taxon>
        <taxon>Bacillati</taxon>
        <taxon>Cyanobacteriota</taxon>
        <taxon>Cyanophyceae</taxon>
        <taxon>Leptolyngbyales</taxon>
        <taxon>Leptolyngbyaceae</taxon>
        <taxon>Stenomitos</taxon>
    </lineage>
</organism>
<dbReference type="Proteomes" id="UP001476950">
    <property type="component" value="Unassembled WGS sequence"/>
</dbReference>
<dbReference type="EMBL" id="JAMPLM010000041">
    <property type="protein sequence ID" value="MEP1061686.1"/>
    <property type="molecule type" value="Genomic_DNA"/>
</dbReference>
<reference evidence="2 3" key="1">
    <citation type="submission" date="2022-04" db="EMBL/GenBank/DDBJ databases">
        <title>Positive selection, recombination, and allopatry shape intraspecific diversity of widespread and dominant cyanobacteria.</title>
        <authorList>
            <person name="Wei J."/>
            <person name="Shu W."/>
            <person name="Hu C."/>
        </authorList>
    </citation>
    <scope>NUCLEOTIDE SEQUENCE [LARGE SCALE GENOMIC DNA]</scope>
    <source>
        <strain evidence="2 3">AS-A4</strain>
    </source>
</reference>
<comment type="caution">
    <text evidence="2">The sequence shown here is derived from an EMBL/GenBank/DDBJ whole genome shotgun (WGS) entry which is preliminary data.</text>
</comment>
<evidence type="ECO:0000313" key="3">
    <source>
        <dbReference type="Proteomes" id="UP001476950"/>
    </source>
</evidence>
<protein>
    <submittedName>
        <fullName evidence="2">NfeD family protein</fullName>
    </submittedName>
</protein>
<dbReference type="RefSeq" id="WP_190450247.1">
    <property type="nucleotide sequence ID" value="NZ_JAMPLM010000041.1"/>
</dbReference>
<feature type="domain" description="NfeD-like C-terminal" evidence="1">
    <location>
        <begin position="16"/>
        <end position="67"/>
    </location>
</feature>
<evidence type="ECO:0000313" key="2">
    <source>
        <dbReference type="EMBL" id="MEP1061686.1"/>
    </source>
</evidence>
<name>A0ABV0KR25_9CYAN</name>
<proteinExistence type="predicted"/>
<keyword evidence="3" id="KW-1185">Reference proteome</keyword>
<dbReference type="Pfam" id="PF01957">
    <property type="entry name" value="NfeD"/>
    <property type="match status" value="1"/>
</dbReference>
<accession>A0ABV0KR25</accession>